<gene>
    <name evidence="6" type="ORF">CO174_02210</name>
</gene>
<dbReference type="EMBL" id="PFWU01000028">
    <property type="protein sequence ID" value="PJA45638.1"/>
    <property type="molecule type" value="Genomic_DNA"/>
</dbReference>
<evidence type="ECO:0000256" key="3">
    <source>
        <dbReference type="ARBA" id="ARBA00022989"/>
    </source>
</evidence>
<evidence type="ECO:0000313" key="7">
    <source>
        <dbReference type="Proteomes" id="UP000229385"/>
    </source>
</evidence>
<comment type="caution">
    <text evidence="6">The sequence shown here is derived from an EMBL/GenBank/DDBJ whole genome shotgun (WGS) entry which is preliminary data.</text>
</comment>
<feature type="transmembrane region" description="Helical" evidence="5">
    <location>
        <begin position="35"/>
        <end position="61"/>
    </location>
</feature>
<dbReference type="CDD" id="cd01059">
    <property type="entry name" value="CCC1_like"/>
    <property type="match status" value="1"/>
</dbReference>
<keyword evidence="4 5" id="KW-0472">Membrane</keyword>
<evidence type="ECO:0000256" key="4">
    <source>
        <dbReference type="ARBA" id="ARBA00023136"/>
    </source>
</evidence>
<accession>A0A2M7XCM0</accession>
<feature type="transmembrane region" description="Helical" evidence="5">
    <location>
        <begin position="125"/>
        <end position="145"/>
    </location>
</feature>
<protein>
    <recommendedName>
        <fullName evidence="8">VIT family protein</fullName>
    </recommendedName>
</protein>
<dbReference type="Pfam" id="PF01988">
    <property type="entry name" value="VIT1"/>
    <property type="match status" value="2"/>
</dbReference>
<keyword evidence="3 5" id="KW-1133">Transmembrane helix</keyword>
<dbReference type="PANTHER" id="PTHR31851">
    <property type="entry name" value="FE(2+)/MN(2+) TRANSPORTER PCL1"/>
    <property type="match status" value="1"/>
</dbReference>
<sequence>MDRTESMKKMTFQHEIVESMREIVFGLEDSLVSTLGAITGIAVGAGSTYIVILSGLVLVAAEGMSMAAGSYLSSKSAVDAEVAFHGKTSNERTHPIRAAVVMGVFYFIGGAVPLAPYFFLEVHSAMIPSVILTAISLFLLGVWAAQFTKRSMWKSGFEMTSVSLAAALVGYIIGRAVASYFGVDVL</sequence>
<dbReference type="InterPro" id="IPR008217">
    <property type="entry name" value="Ccc1_fam"/>
</dbReference>
<dbReference type="GO" id="GO:0030026">
    <property type="term" value="P:intracellular manganese ion homeostasis"/>
    <property type="evidence" value="ECO:0007669"/>
    <property type="project" value="InterPro"/>
</dbReference>
<comment type="subcellular location">
    <subcellularLocation>
        <location evidence="1">Endomembrane system</location>
        <topology evidence="1">Multi-pass membrane protein</topology>
    </subcellularLocation>
</comment>
<feature type="transmembrane region" description="Helical" evidence="5">
    <location>
        <begin position="98"/>
        <end position="119"/>
    </location>
</feature>
<organism evidence="6 7">
    <name type="scientific">Candidatus Uhrbacteria bacterium CG_4_9_14_3_um_filter_50_9</name>
    <dbReference type="NCBI Taxonomy" id="1975035"/>
    <lineage>
        <taxon>Bacteria</taxon>
        <taxon>Candidatus Uhriibacteriota</taxon>
    </lineage>
</organism>
<dbReference type="GO" id="GO:0005384">
    <property type="term" value="F:manganese ion transmembrane transporter activity"/>
    <property type="evidence" value="ECO:0007669"/>
    <property type="project" value="InterPro"/>
</dbReference>
<keyword evidence="2 5" id="KW-0812">Transmembrane</keyword>
<evidence type="ECO:0008006" key="8">
    <source>
        <dbReference type="Google" id="ProtNLM"/>
    </source>
</evidence>
<dbReference type="Proteomes" id="UP000229385">
    <property type="component" value="Unassembled WGS sequence"/>
</dbReference>
<reference evidence="7" key="1">
    <citation type="submission" date="2017-09" db="EMBL/GenBank/DDBJ databases">
        <title>Depth-based differentiation of microbial function through sediment-hosted aquifers and enrichment of novel symbionts in the deep terrestrial subsurface.</title>
        <authorList>
            <person name="Probst A.J."/>
            <person name="Ladd B."/>
            <person name="Jarett J.K."/>
            <person name="Geller-Mcgrath D.E."/>
            <person name="Sieber C.M.K."/>
            <person name="Emerson J.B."/>
            <person name="Anantharaman K."/>
            <person name="Thomas B.C."/>
            <person name="Malmstrom R."/>
            <person name="Stieglmeier M."/>
            <person name="Klingl A."/>
            <person name="Woyke T."/>
            <person name="Ryan C.M."/>
            <person name="Banfield J.F."/>
        </authorList>
    </citation>
    <scope>NUCLEOTIDE SEQUENCE [LARGE SCALE GENOMIC DNA]</scope>
</reference>
<name>A0A2M7XCM0_9BACT</name>
<dbReference type="AlphaFoldDB" id="A0A2M7XCM0"/>
<dbReference type="GO" id="GO:0012505">
    <property type="term" value="C:endomembrane system"/>
    <property type="evidence" value="ECO:0007669"/>
    <property type="project" value="UniProtKB-SubCell"/>
</dbReference>
<feature type="transmembrane region" description="Helical" evidence="5">
    <location>
        <begin position="157"/>
        <end position="181"/>
    </location>
</feature>
<evidence type="ECO:0000256" key="2">
    <source>
        <dbReference type="ARBA" id="ARBA00022692"/>
    </source>
</evidence>
<evidence type="ECO:0000256" key="5">
    <source>
        <dbReference type="SAM" id="Phobius"/>
    </source>
</evidence>
<evidence type="ECO:0000313" key="6">
    <source>
        <dbReference type="EMBL" id="PJA45638.1"/>
    </source>
</evidence>
<evidence type="ECO:0000256" key="1">
    <source>
        <dbReference type="ARBA" id="ARBA00004127"/>
    </source>
</evidence>
<proteinExistence type="predicted"/>